<keyword evidence="14" id="KW-1185">Reference proteome</keyword>
<evidence type="ECO:0000256" key="7">
    <source>
        <dbReference type="ARBA" id="ARBA00022801"/>
    </source>
</evidence>
<dbReference type="EMBL" id="BGPR01104118">
    <property type="protein sequence ID" value="GBM68587.1"/>
    <property type="molecule type" value="Genomic_DNA"/>
</dbReference>
<dbReference type="PROSITE" id="PS50994">
    <property type="entry name" value="INTEGRASE"/>
    <property type="match status" value="1"/>
</dbReference>
<dbReference type="FunFam" id="1.10.340.70:FF:000001">
    <property type="entry name" value="Retrovirus-related Pol polyprotein from transposon gypsy-like Protein"/>
    <property type="match status" value="1"/>
</dbReference>
<dbReference type="Pfam" id="PF13650">
    <property type="entry name" value="Asp_protease_2"/>
    <property type="match status" value="1"/>
</dbReference>
<sequence>MRENRLDVTVDNLPVKALVDSGASSSVVSEKLCHHLKKVMFPLHNSTVFKVANGSYVLPKGKCTLQIGISGRIHPFEFVVLPECSCDVILGWNFLQASGALIDCGRSQLTLDDAEAAPEKEFAKPLRLCAMTDYEIPAYSIMKISVQNPGSEDTVDMIINGSKPLAYKKEIFLPTTLVTLSRGKTEIWVVNGQSTAKVIPQGMCVAHAEPFYTDSIAVISEASSSVTKFAESKQSTEFSQMIASDLNNDQKRRLLAVLQEYSGAFKKRKETESPRVTVKHRINTGDHPPLSQRAYRVSPTERRAIHDEVEKMLERRIIRPSESPWSSPVVLVRKKDNSWRFCVDYRRLNKVTKKDVYPLPRIDDILDCMQGSKFFSSMDLSSGYWQIEVNELDREKTAFITPEGLYEFNVMPFGLCNAPATFERMMDNLLRHLKWTMCLCYLDDIIVFSQTFEDHLQRLKIVLQCIQDAGLVLNTKKCVFGVRQITILGHVVSEDGIKPDPEKVRAVKNFPVPKNVHDVRSFLGLCSYYRRFIKNFCYRAQPLQELLKGDSKFAWGLDQTKSFENLKTALISDPILGLFDEEAPTEMHTDASGYGLGAVLVQIQKEKERVIAYASKTLTKAEKNYSTTERECLAAVWAITKFRPYLYGRFFKIVTDHHSLCWLTGLKDPAGKLARWALRLQEYNFEITYKSGKKHKDADSLSRNPLEDKAVAPEKVDALAAFSDIAVEQRKDPELSKMIDAHRNAEPVAKNFHLIDGVLCKKNFDPSGKKWLTIIPRHIRLEILQHFHDAPTAGHLGFSRTYDRIRKRFFWPGLYRSVRRYVVHCQECQRRKSVPQKPPGLLTPIPPATVPFQRVGIDLLGRFPKSTRGNKWIIVCTDYLSRFSVTKALPTAEAQEVAQFMMEEIVLKHGAPRVIITDRGKVFQSKLVTEINRLCNSRHRMTTGYHPQTNGLTERFNKTLADMLSMYVGVEQKNWDDILPFVTFAYNTAKQETTGFTPFYLLHGREAETTLDTLFPYSIHDSENEYVRRLVTQAEESRQLARIRTLEAQQRDKDRYDSKHRDVSYNPGDLVWVFTPVRKVGLSEKLLKRYFGPYRVVQRLSDVTYEVEELEPSPRRRKTREVVHVIRMKKYYDPVEQEQVLTDDSTTLRNEAAPDIVYDSEIHDEDATSDSSEETTSYKGPITRSRTRTEL</sequence>
<dbReference type="Gene3D" id="2.40.70.10">
    <property type="entry name" value="Acid Proteases"/>
    <property type="match status" value="1"/>
</dbReference>
<keyword evidence="3" id="KW-0808">Transferase</keyword>
<dbReference type="GO" id="GO:0042575">
    <property type="term" value="C:DNA polymerase complex"/>
    <property type="evidence" value="ECO:0007669"/>
    <property type="project" value="UniProtKB-ARBA"/>
</dbReference>
<dbReference type="InterPro" id="IPR001969">
    <property type="entry name" value="Aspartic_peptidase_AS"/>
</dbReference>
<evidence type="ECO:0000256" key="1">
    <source>
        <dbReference type="ARBA" id="ARBA00012493"/>
    </source>
</evidence>
<dbReference type="EC" id="2.7.7.49" evidence="1"/>
<dbReference type="InterPro" id="IPR043128">
    <property type="entry name" value="Rev_trsase/Diguanyl_cyclase"/>
</dbReference>
<dbReference type="InterPro" id="IPR001584">
    <property type="entry name" value="Integrase_cat-core"/>
</dbReference>
<dbReference type="GO" id="GO:0003964">
    <property type="term" value="F:RNA-directed DNA polymerase activity"/>
    <property type="evidence" value="ECO:0007669"/>
    <property type="project" value="UniProtKB-KW"/>
</dbReference>
<dbReference type="CDD" id="cd09274">
    <property type="entry name" value="RNase_HI_RT_Ty3"/>
    <property type="match status" value="1"/>
</dbReference>
<evidence type="ECO:0000256" key="2">
    <source>
        <dbReference type="ARBA" id="ARBA00022670"/>
    </source>
</evidence>
<dbReference type="GO" id="GO:0006508">
    <property type="term" value="P:proteolysis"/>
    <property type="evidence" value="ECO:0007669"/>
    <property type="project" value="UniProtKB-KW"/>
</dbReference>
<dbReference type="InterPro" id="IPR050951">
    <property type="entry name" value="Retrovirus_Pol_polyprotein"/>
</dbReference>
<dbReference type="PANTHER" id="PTHR37984:SF5">
    <property type="entry name" value="PROTEIN NYNRIN-LIKE"/>
    <property type="match status" value="1"/>
</dbReference>
<dbReference type="InterPro" id="IPR043502">
    <property type="entry name" value="DNA/RNA_pol_sf"/>
</dbReference>
<dbReference type="Gene3D" id="3.30.420.10">
    <property type="entry name" value="Ribonuclease H-like superfamily/Ribonuclease H"/>
    <property type="match status" value="1"/>
</dbReference>
<keyword evidence="8" id="KW-0695">RNA-directed DNA polymerase</keyword>
<dbReference type="GO" id="GO:0015074">
    <property type="term" value="P:DNA integration"/>
    <property type="evidence" value="ECO:0007669"/>
    <property type="project" value="InterPro"/>
</dbReference>
<dbReference type="FunFam" id="3.30.420.10:FF:000032">
    <property type="entry name" value="Retrovirus-related Pol polyprotein from transposon 297-like Protein"/>
    <property type="match status" value="1"/>
</dbReference>
<dbReference type="InterPro" id="IPR041373">
    <property type="entry name" value="RT_RNaseH"/>
</dbReference>
<protein>
    <recommendedName>
        <fullName evidence="1">RNA-directed DNA polymerase</fullName>
        <ecNumber evidence="1">2.7.7.49</ecNumber>
    </recommendedName>
</protein>
<dbReference type="InterPro" id="IPR041588">
    <property type="entry name" value="Integrase_H2C2"/>
</dbReference>
<dbReference type="SUPFAM" id="SSF53098">
    <property type="entry name" value="Ribonuclease H-like"/>
    <property type="match status" value="1"/>
</dbReference>
<dbReference type="Gene3D" id="1.10.340.70">
    <property type="match status" value="1"/>
</dbReference>
<evidence type="ECO:0000256" key="5">
    <source>
        <dbReference type="ARBA" id="ARBA00022722"/>
    </source>
</evidence>
<dbReference type="Proteomes" id="UP000499080">
    <property type="component" value="Unassembled WGS sequence"/>
</dbReference>
<dbReference type="FunFam" id="3.10.20.370:FF:000001">
    <property type="entry name" value="Retrovirus-related Pol polyprotein from transposon 17.6-like protein"/>
    <property type="match status" value="1"/>
</dbReference>
<dbReference type="InterPro" id="IPR012337">
    <property type="entry name" value="RNaseH-like_sf"/>
</dbReference>
<proteinExistence type="predicted"/>
<evidence type="ECO:0000259" key="11">
    <source>
        <dbReference type="PROSITE" id="PS50994"/>
    </source>
</evidence>
<gene>
    <name evidence="13" type="primary">TY3B-I_1257</name>
    <name evidence="12" type="synonym">TY3B-I_542</name>
    <name evidence="13" type="ORF">AVEN_15268_1</name>
    <name evidence="12" type="ORF">AVEN_8883_1</name>
</gene>
<dbReference type="FunFam" id="3.10.10.10:FF:000002">
    <property type="entry name" value="Retrovirus-related Pol polyprotein from transposon 17.6-like protein"/>
    <property type="match status" value="1"/>
</dbReference>
<feature type="compositionally biased region" description="Acidic residues" evidence="9">
    <location>
        <begin position="1162"/>
        <end position="1173"/>
    </location>
</feature>
<evidence type="ECO:0000256" key="6">
    <source>
        <dbReference type="ARBA" id="ARBA00022759"/>
    </source>
</evidence>
<dbReference type="OrthoDB" id="6418967at2759"/>
<accession>A0A4Y2HTV6</accession>
<evidence type="ECO:0000256" key="9">
    <source>
        <dbReference type="SAM" id="MobiDB-lite"/>
    </source>
</evidence>
<dbReference type="FunFam" id="3.10.10.10:FF:000007">
    <property type="entry name" value="Retrovirus-related Pol polyprotein from transposon 17.6-like Protein"/>
    <property type="match status" value="1"/>
</dbReference>
<dbReference type="Gene3D" id="3.10.10.10">
    <property type="entry name" value="HIV Type 1 Reverse Transcriptase, subunit A, domain 1"/>
    <property type="match status" value="1"/>
</dbReference>
<dbReference type="SUPFAM" id="SSF50630">
    <property type="entry name" value="Acid proteases"/>
    <property type="match status" value="1"/>
</dbReference>
<feature type="domain" description="Integrase catalytic" evidence="11">
    <location>
        <begin position="847"/>
        <end position="1006"/>
    </location>
</feature>
<dbReference type="GO" id="GO:0004190">
    <property type="term" value="F:aspartic-type endopeptidase activity"/>
    <property type="evidence" value="ECO:0007669"/>
    <property type="project" value="InterPro"/>
</dbReference>
<organism evidence="13 14">
    <name type="scientific">Araneus ventricosus</name>
    <name type="common">Orbweaver spider</name>
    <name type="synonym">Epeira ventricosa</name>
    <dbReference type="NCBI Taxonomy" id="182803"/>
    <lineage>
        <taxon>Eukaryota</taxon>
        <taxon>Metazoa</taxon>
        <taxon>Ecdysozoa</taxon>
        <taxon>Arthropoda</taxon>
        <taxon>Chelicerata</taxon>
        <taxon>Arachnida</taxon>
        <taxon>Araneae</taxon>
        <taxon>Araneomorphae</taxon>
        <taxon>Entelegynae</taxon>
        <taxon>Araneoidea</taxon>
        <taxon>Araneidae</taxon>
        <taxon>Araneus</taxon>
    </lineage>
</organism>
<keyword evidence="6" id="KW-0255">Endonuclease</keyword>
<dbReference type="CDD" id="cd01647">
    <property type="entry name" value="RT_LTR"/>
    <property type="match status" value="1"/>
</dbReference>
<evidence type="ECO:0000256" key="8">
    <source>
        <dbReference type="ARBA" id="ARBA00022918"/>
    </source>
</evidence>
<dbReference type="EMBL" id="BGPR01104120">
    <property type="protein sequence ID" value="GBM68595.1"/>
    <property type="molecule type" value="Genomic_DNA"/>
</dbReference>
<dbReference type="CDD" id="cd00303">
    <property type="entry name" value="retropepsin_like"/>
    <property type="match status" value="1"/>
</dbReference>
<dbReference type="AlphaFoldDB" id="A0A4Y2HTV6"/>
<dbReference type="FunFam" id="3.30.70.270:FF:000020">
    <property type="entry name" value="Transposon Tf2-6 polyprotein-like Protein"/>
    <property type="match status" value="1"/>
</dbReference>
<dbReference type="Gene3D" id="3.30.70.270">
    <property type="match status" value="2"/>
</dbReference>
<dbReference type="InterPro" id="IPR054465">
    <property type="entry name" value="Integrase_p58-like_C"/>
</dbReference>
<dbReference type="Pfam" id="PF17917">
    <property type="entry name" value="RT_RNaseH"/>
    <property type="match status" value="1"/>
</dbReference>
<reference evidence="13 14" key="1">
    <citation type="journal article" date="2019" name="Sci. Rep.">
        <title>Orb-weaving spider Araneus ventricosus genome elucidates the spidroin gene catalogue.</title>
        <authorList>
            <person name="Kono N."/>
            <person name="Nakamura H."/>
            <person name="Ohtoshi R."/>
            <person name="Moran D.A.P."/>
            <person name="Shinohara A."/>
            <person name="Yoshida Y."/>
            <person name="Fujiwara M."/>
            <person name="Mori M."/>
            <person name="Tomita M."/>
            <person name="Arakawa K."/>
        </authorList>
    </citation>
    <scope>NUCLEOTIDE SEQUENCE [LARGE SCALE GENOMIC DNA]</scope>
</reference>
<dbReference type="Pfam" id="PF17921">
    <property type="entry name" value="Integrase_H2C2"/>
    <property type="match status" value="1"/>
</dbReference>
<feature type="domain" description="Reverse transcriptase" evidence="10">
    <location>
        <begin position="313"/>
        <end position="492"/>
    </location>
</feature>
<dbReference type="Pfam" id="PF00078">
    <property type="entry name" value="RVT_1"/>
    <property type="match status" value="1"/>
</dbReference>
<keyword evidence="5" id="KW-0540">Nuclease</keyword>
<dbReference type="Pfam" id="PF22938">
    <property type="entry name" value="Integrase_p58_C"/>
    <property type="match status" value="1"/>
</dbReference>
<comment type="caution">
    <text evidence="13">The sequence shown here is derived from an EMBL/GenBank/DDBJ whole genome shotgun (WGS) entry which is preliminary data.</text>
</comment>
<evidence type="ECO:0000256" key="3">
    <source>
        <dbReference type="ARBA" id="ARBA00022679"/>
    </source>
</evidence>
<dbReference type="InterPro" id="IPR036397">
    <property type="entry name" value="RNaseH_sf"/>
</dbReference>
<name>A0A4Y2HTV6_ARAVE</name>
<evidence type="ECO:0000259" key="10">
    <source>
        <dbReference type="PROSITE" id="PS50878"/>
    </source>
</evidence>
<dbReference type="GO" id="GO:0004519">
    <property type="term" value="F:endonuclease activity"/>
    <property type="evidence" value="ECO:0007669"/>
    <property type="project" value="UniProtKB-KW"/>
</dbReference>
<evidence type="ECO:0000313" key="13">
    <source>
        <dbReference type="EMBL" id="GBM68595.1"/>
    </source>
</evidence>
<dbReference type="InterPro" id="IPR021109">
    <property type="entry name" value="Peptidase_aspartic_dom_sf"/>
</dbReference>
<keyword evidence="2" id="KW-0645">Protease</keyword>
<dbReference type="GO" id="GO:0003676">
    <property type="term" value="F:nucleic acid binding"/>
    <property type="evidence" value="ECO:0007669"/>
    <property type="project" value="InterPro"/>
</dbReference>
<dbReference type="PROSITE" id="PS50878">
    <property type="entry name" value="RT_POL"/>
    <property type="match status" value="1"/>
</dbReference>
<keyword evidence="7" id="KW-0378">Hydrolase</keyword>
<dbReference type="InterPro" id="IPR000477">
    <property type="entry name" value="RT_dom"/>
</dbReference>
<feature type="region of interest" description="Disordered" evidence="9">
    <location>
        <begin position="1144"/>
        <end position="1191"/>
    </location>
</feature>
<dbReference type="PROSITE" id="PS00141">
    <property type="entry name" value="ASP_PROTEASE"/>
    <property type="match status" value="1"/>
</dbReference>
<evidence type="ECO:0000313" key="12">
    <source>
        <dbReference type="EMBL" id="GBM68587.1"/>
    </source>
</evidence>
<keyword evidence="4" id="KW-0548">Nucleotidyltransferase</keyword>
<evidence type="ECO:0000256" key="4">
    <source>
        <dbReference type="ARBA" id="ARBA00022695"/>
    </source>
</evidence>
<evidence type="ECO:0000313" key="14">
    <source>
        <dbReference type="Proteomes" id="UP000499080"/>
    </source>
</evidence>
<dbReference type="PANTHER" id="PTHR37984">
    <property type="entry name" value="PROTEIN CBG26694"/>
    <property type="match status" value="1"/>
</dbReference>
<dbReference type="SUPFAM" id="SSF56672">
    <property type="entry name" value="DNA/RNA polymerases"/>
    <property type="match status" value="1"/>
</dbReference>